<reference evidence="1 2" key="1">
    <citation type="journal article" date="2018" name="Nat. Biotechnol.">
        <title>A standardized bacterial taxonomy based on genome phylogeny substantially revises the tree of life.</title>
        <authorList>
            <person name="Parks D.H."/>
            <person name="Chuvochina M."/>
            <person name="Waite D.W."/>
            <person name="Rinke C."/>
            <person name="Skarshewski A."/>
            <person name="Chaumeil P.A."/>
            <person name="Hugenholtz P."/>
        </authorList>
    </citation>
    <scope>NUCLEOTIDE SEQUENCE [LARGE SCALE GENOMIC DNA]</scope>
    <source>
        <strain evidence="1">UBA9669</strain>
    </source>
</reference>
<comment type="caution">
    <text evidence="1">The sequence shown here is derived from an EMBL/GenBank/DDBJ whole genome shotgun (WGS) entry which is preliminary data.</text>
</comment>
<dbReference type="AlphaFoldDB" id="A0A3D2ST36"/>
<feature type="non-terminal residue" evidence="1">
    <location>
        <position position="74"/>
    </location>
</feature>
<dbReference type="EMBL" id="DPVE01000313">
    <property type="protein sequence ID" value="HCK31665.1"/>
    <property type="molecule type" value="Genomic_DNA"/>
</dbReference>
<proteinExistence type="predicted"/>
<name>A0A3D2ST36_9GAMM</name>
<evidence type="ECO:0000313" key="1">
    <source>
        <dbReference type="EMBL" id="HCK31665.1"/>
    </source>
</evidence>
<protein>
    <submittedName>
        <fullName evidence="1">Protein tyrosine phosphatase</fullName>
    </submittedName>
</protein>
<dbReference type="InterPro" id="IPR029021">
    <property type="entry name" value="Prot-tyrosine_phosphatase-like"/>
</dbReference>
<organism evidence="1 2">
    <name type="scientific">Acinetobacter ursingii</name>
    <dbReference type="NCBI Taxonomy" id="108980"/>
    <lineage>
        <taxon>Bacteria</taxon>
        <taxon>Pseudomonadati</taxon>
        <taxon>Pseudomonadota</taxon>
        <taxon>Gammaproteobacteria</taxon>
        <taxon>Moraxellales</taxon>
        <taxon>Moraxellaceae</taxon>
        <taxon>Acinetobacter</taxon>
    </lineage>
</organism>
<evidence type="ECO:0000313" key="2">
    <source>
        <dbReference type="Proteomes" id="UP000263596"/>
    </source>
</evidence>
<sequence length="74" mass="8499">MKKTLLSPVSIILTLNLSGCITHPSLSPEQRPTHWGNLLHAEHNFYKISHDLYRSEQPSQALIPELRQQQIQTI</sequence>
<accession>A0A3D2ST36</accession>
<dbReference type="Gene3D" id="3.90.190.10">
    <property type="entry name" value="Protein tyrosine phosphatase superfamily"/>
    <property type="match status" value="1"/>
</dbReference>
<gene>
    <name evidence="1" type="ORF">DHW29_16880</name>
</gene>
<dbReference type="Proteomes" id="UP000263596">
    <property type="component" value="Unassembled WGS sequence"/>
</dbReference>